<dbReference type="Pfam" id="PF03732">
    <property type="entry name" value="Retrotrans_gag"/>
    <property type="match status" value="1"/>
</dbReference>
<evidence type="ECO:0000259" key="2">
    <source>
        <dbReference type="Pfam" id="PF03732"/>
    </source>
</evidence>
<accession>A0A5B6WN00</accession>
<evidence type="ECO:0000313" key="3">
    <source>
        <dbReference type="EMBL" id="KAA3483231.1"/>
    </source>
</evidence>
<proteinExistence type="predicted"/>
<dbReference type="Proteomes" id="UP000325315">
    <property type="component" value="Unassembled WGS sequence"/>
</dbReference>
<feature type="domain" description="Retrotransposon gag" evidence="2">
    <location>
        <begin position="127"/>
        <end position="192"/>
    </location>
</feature>
<dbReference type="OrthoDB" id="2272416at2759"/>
<gene>
    <name evidence="3" type="ORF">EPI10_005422</name>
</gene>
<dbReference type="InterPro" id="IPR005162">
    <property type="entry name" value="Retrotrans_gag_dom"/>
</dbReference>
<sequence>MDSKRAVADDVESNVSAPSQGTTPSDSRPATSGPEGEDKQVFFQMMSELFTQVVRNNPTVTQPPPPPNPYQTSVMPPTINLNLLNKPPVDKICMYEAEEFSATSDDDVEKAEFWLENTIRVLNIIKCVVSLLRDVTYQWWKTLISVGPKEWVSWDFFQPKFRKEYISQRFINKKRKEFQDLKQGRMAVTEYER</sequence>
<protein>
    <submittedName>
        <fullName evidence="3">Protein MCM10</fullName>
    </submittedName>
</protein>
<evidence type="ECO:0000256" key="1">
    <source>
        <dbReference type="SAM" id="MobiDB-lite"/>
    </source>
</evidence>
<dbReference type="AlphaFoldDB" id="A0A5B6WN00"/>
<comment type="caution">
    <text evidence="3">The sequence shown here is derived from an EMBL/GenBank/DDBJ whole genome shotgun (WGS) entry which is preliminary data.</text>
</comment>
<name>A0A5B6WN00_9ROSI</name>
<evidence type="ECO:0000313" key="4">
    <source>
        <dbReference type="Proteomes" id="UP000325315"/>
    </source>
</evidence>
<feature type="region of interest" description="Disordered" evidence="1">
    <location>
        <begin position="1"/>
        <end position="38"/>
    </location>
</feature>
<dbReference type="EMBL" id="SMMG02000002">
    <property type="protein sequence ID" value="KAA3483231.1"/>
    <property type="molecule type" value="Genomic_DNA"/>
</dbReference>
<feature type="compositionally biased region" description="Polar residues" evidence="1">
    <location>
        <begin position="13"/>
        <end position="30"/>
    </location>
</feature>
<reference evidence="4" key="1">
    <citation type="journal article" date="2019" name="Plant Biotechnol. J.">
        <title>Genome sequencing of the Australian wild diploid species Gossypium australe highlights disease resistance and delayed gland morphogenesis.</title>
        <authorList>
            <person name="Cai Y."/>
            <person name="Cai X."/>
            <person name="Wang Q."/>
            <person name="Wang P."/>
            <person name="Zhang Y."/>
            <person name="Cai C."/>
            <person name="Xu Y."/>
            <person name="Wang K."/>
            <person name="Zhou Z."/>
            <person name="Wang C."/>
            <person name="Geng S."/>
            <person name="Li B."/>
            <person name="Dong Q."/>
            <person name="Hou Y."/>
            <person name="Wang H."/>
            <person name="Ai P."/>
            <person name="Liu Z."/>
            <person name="Yi F."/>
            <person name="Sun M."/>
            <person name="An G."/>
            <person name="Cheng J."/>
            <person name="Zhang Y."/>
            <person name="Shi Q."/>
            <person name="Xie Y."/>
            <person name="Shi X."/>
            <person name="Chang Y."/>
            <person name="Huang F."/>
            <person name="Chen Y."/>
            <person name="Hong S."/>
            <person name="Mi L."/>
            <person name="Sun Q."/>
            <person name="Zhang L."/>
            <person name="Zhou B."/>
            <person name="Peng R."/>
            <person name="Zhang X."/>
            <person name="Liu F."/>
        </authorList>
    </citation>
    <scope>NUCLEOTIDE SEQUENCE [LARGE SCALE GENOMIC DNA]</scope>
    <source>
        <strain evidence="4">cv. PA1801</strain>
    </source>
</reference>
<organism evidence="3 4">
    <name type="scientific">Gossypium australe</name>
    <dbReference type="NCBI Taxonomy" id="47621"/>
    <lineage>
        <taxon>Eukaryota</taxon>
        <taxon>Viridiplantae</taxon>
        <taxon>Streptophyta</taxon>
        <taxon>Embryophyta</taxon>
        <taxon>Tracheophyta</taxon>
        <taxon>Spermatophyta</taxon>
        <taxon>Magnoliopsida</taxon>
        <taxon>eudicotyledons</taxon>
        <taxon>Gunneridae</taxon>
        <taxon>Pentapetalae</taxon>
        <taxon>rosids</taxon>
        <taxon>malvids</taxon>
        <taxon>Malvales</taxon>
        <taxon>Malvaceae</taxon>
        <taxon>Malvoideae</taxon>
        <taxon>Gossypium</taxon>
    </lineage>
</organism>
<keyword evidence="4" id="KW-1185">Reference proteome</keyword>